<dbReference type="Gene3D" id="3.30.1060.10">
    <property type="entry name" value="Peptide methionine sulphoxide reductase MsrA"/>
    <property type="match status" value="1"/>
</dbReference>
<name>A0A101M9Q2_PENFR</name>
<dbReference type="PANTHER" id="PTHR42799">
    <property type="entry name" value="MITOCHONDRIAL PEPTIDE METHIONINE SULFOXIDE REDUCTASE"/>
    <property type="match status" value="1"/>
</dbReference>
<reference evidence="9 10" key="1">
    <citation type="submission" date="2015-10" db="EMBL/GenBank/DDBJ databases">
        <title>Genome sequencing of Penicillium freii.</title>
        <authorList>
            <person name="Nguyen H.D."/>
            <person name="Visagie C.M."/>
            <person name="Seifert K.A."/>
        </authorList>
    </citation>
    <scope>NUCLEOTIDE SEQUENCE [LARGE SCALE GENOMIC DNA]</scope>
    <source>
        <strain evidence="9 10">DAOM 242723</strain>
    </source>
</reference>
<dbReference type="EC" id="1.8.4.11" evidence="2"/>
<dbReference type="STRING" id="48697.A0A101M9Q2"/>
<evidence type="ECO:0000313" key="9">
    <source>
        <dbReference type="EMBL" id="KUM56564.1"/>
    </source>
</evidence>
<dbReference type="InterPro" id="IPR002569">
    <property type="entry name" value="Met_Sox_Rdtase_MsrA_dom"/>
</dbReference>
<comment type="catalytic activity">
    <reaction evidence="7">
        <text>[thioredoxin]-disulfide + L-methionine + H2O = L-methionine (S)-S-oxide + [thioredoxin]-dithiol</text>
        <dbReference type="Rhea" id="RHEA:19993"/>
        <dbReference type="Rhea" id="RHEA-COMP:10698"/>
        <dbReference type="Rhea" id="RHEA-COMP:10700"/>
        <dbReference type="ChEBI" id="CHEBI:15377"/>
        <dbReference type="ChEBI" id="CHEBI:29950"/>
        <dbReference type="ChEBI" id="CHEBI:50058"/>
        <dbReference type="ChEBI" id="CHEBI:57844"/>
        <dbReference type="ChEBI" id="CHEBI:58772"/>
        <dbReference type="EC" id="1.8.4.11"/>
    </reaction>
</comment>
<comment type="catalytic activity">
    <reaction evidence="6">
        <text>L-methionyl-[protein] + [thioredoxin]-disulfide + H2O = L-methionyl-(S)-S-oxide-[protein] + [thioredoxin]-dithiol</text>
        <dbReference type="Rhea" id="RHEA:14217"/>
        <dbReference type="Rhea" id="RHEA-COMP:10698"/>
        <dbReference type="Rhea" id="RHEA-COMP:10700"/>
        <dbReference type="Rhea" id="RHEA-COMP:12313"/>
        <dbReference type="Rhea" id="RHEA-COMP:12315"/>
        <dbReference type="ChEBI" id="CHEBI:15377"/>
        <dbReference type="ChEBI" id="CHEBI:16044"/>
        <dbReference type="ChEBI" id="CHEBI:29950"/>
        <dbReference type="ChEBI" id="CHEBI:44120"/>
        <dbReference type="ChEBI" id="CHEBI:50058"/>
        <dbReference type="EC" id="1.8.4.11"/>
    </reaction>
</comment>
<accession>A0A101M9Q2</accession>
<evidence type="ECO:0000256" key="5">
    <source>
        <dbReference type="ARBA" id="ARBA00030643"/>
    </source>
</evidence>
<keyword evidence="3" id="KW-0560">Oxidoreductase</keyword>
<dbReference type="Pfam" id="PF01625">
    <property type="entry name" value="PMSR"/>
    <property type="match status" value="1"/>
</dbReference>
<organism evidence="9 10">
    <name type="scientific">Penicillium freii</name>
    <dbReference type="NCBI Taxonomy" id="48697"/>
    <lineage>
        <taxon>Eukaryota</taxon>
        <taxon>Fungi</taxon>
        <taxon>Dikarya</taxon>
        <taxon>Ascomycota</taxon>
        <taxon>Pezizomycotina</taxon>
        <taxon>Eurotiomycetes</taxon>
        <taxon>Eurotiomycetidae</taxon>
        <taxon>Eurotiales</taxon>
        <taxon>Aspergillaceae</taxon>
        <taxon>Penicillium</taxon>
    </lineage>
</organism>
<evidence type="ECO:0000256" key="2">
    <source>
        <dbReference type="ARBA" id="ARBA00012502"/>
    </source>
</evidence>
<dbReference type="Proteomes" id="UP000055045">
    <property type="component" value="Unassembled WGS sequence"/>
</dbReference>
<comment type="similarity">
    <text evidence="1">Belongs to the MsrA Met sulfoxide reductase family.</text>
</comment>
<dbReference type="InterPro" id="IPR050162">
    <property type="entry name" value="MsrA_MetSO_reductase"/>
</dbReference>
<feature type="domain" description="Peptide methionine sulphoxide reductase MsrA" evidence="8">
    <location>
        <begin position="41"/>
        <end position="93"/>
    </location>
</feature>
<evidence type="ECO:0000256" key="7">
    <source>
        <dbReference type="ARBA" id="ARBA00048782"/>
    </source>
</evidence>
<dbReference type="InterPro" id="IPR036509">
    <property type="entry name" value="Met_Sox_Rdtase_MsrA_sf"/>
</dbReference>
<dbReference type="SUPFAM" id="SSF55068">
    <property type="entry name" value="Peptide methionine sulfoxide reductase"/>
    <property type="match status" value="1"/>
</dbReference>
<evidence type="ECO:0000313" key="10">
    <source>
        <dbReference type="Proteomes" id="UP000055045"/>
    </source>
</evidence>
<keyword evidence="10" id="KW-1185">Reference proteome</keyword>
<protein>
    <recommendedName>
        <fullName evidence="2">peptide-methionine (S)-S-oxide reductase</fullName>
        <ecNumber evidence="2">1.8.4.11</ecNumber>
    </recommendedName>
    <alternativeName>
        <fullName evidence="5">Peptide-methionine (S)-S-oxide reductase</fullName>
    </alternativeName>
    <alternativeName>
        <fullName evidence="4">Protein-methionine-S-oxide reductase</fullName>
    </alternativeName>
</protein>
<evidence type="ECO:0000256" key="4">
    <source>
        <dbReference type="ARBA" id="ARBA00030273"/>
    </source>
</evidence>
<evidence type="ECO:0000256" key="3">
    <source>
        <dbReference type="ARBA" id="ARBA00023002"/>
    </source>
</evidence>
<evidence type="ECO:0000256" key="6">
    <source>
        <dbReference type="ARBA" id="ARBA00047806"/>
    </source>
</evidence>
<dbReference type="GO" id="GO:0034599">
    <property type="term" value="P:cellular response to oxidative stress"/>
    <property type="evidence" value="ECO:0007669"/>
    <property type="project" value="TreeGrafter"/>
</dbReference>
<proteinExistence type="inferred from homology"/>
<dbReference type="EMBL" id="LLXE01000467">
    <property type="protein sequence ID" value="KUM56564.1"/>
    <property type="molecule type" value="Genomic_DNA"/>
</dbReference>
<sequence>MTFAAPVASTFFSRFFRSFSASPACSLTQETQSRKMSDTQTATVAAGCFWGVEHLYRKNFGNGKGLLDAKVGYCGGAVSSPSYRAVCSGSTGRKCCAI</sequence>
<dbReference type="GO" id="GO:0008113">
    <property type="term" value="F:peptide-methionine (S)-S-oxide reductase activity"/>
    <property type="evidence" value="ECO:0007669"/>
    <property type="project" value="UniProtKB-EC"/>
</dbReference>
<dbReference type="GO" id="GO:0005737">
    <property type="term" value="C:cytoplasm"/>
    <property type="evidence" value="ECO:0007669"/>
    <property type="project" value="TreeGrafter"/>
</dbReference>
<evidence type="ECO:0000256" key="1">
    <source>
        <dbReference type="ARBA" id="ARBA00005591"/>
    </source>
</evidence>
<evidence type="ECO:0000259" key="8">
    <source>
        <dbReference type="Pfam" id="PF01625"/>
    </source>
</evidence>
<dbReference type="PANTHER" id="PTHR42799:SF2">
    <property type="entry name" value="MITOCHONDRIAL PEPTIDE METHIONINE SULFOXIDE REDUCTASE"/>
    <property type="match status" value="1"/>
</dbReference>
<gene>
    <name evidence="9" type="ORF">ACN42_g10649</name>
</gene>
<comment type="caution">
    <text evidence="9">The sequence shown here is derived from an EMBL/GenBank/DDBJ whole genome shotgun (WGS) entry which is preliminary data.</text>
</comment>
<dbReference type="AlphaFoldDB" id="A0A101M9Q2"/>